<evidence type="ECO:0000313" key="3">
    <source>
        <dbReference type="EMBL" id="CAG5132386.1"/>
    </source>
</evidence>
<gene>
    <name evidence="3" type="ORF">CUNI_LOCUS17944</name>
</gene>
<feature type="non-terminal residue" evidence="3">
    <location>
        <position position="128"/>
    </location>
</feature>
<dbReference type="GO" id="GO:0035725">
    <property type="term" value="P:sodium ion transmembrane transport"/>
    <property type="evidence" value="ECO:0007669"/>
    <property type="project" value="TreeGrafter"/>
</dbReference>
<dbReference type="PANTHER" id="PTHR45689">
    <property type="entry name" value="I[[H]] CHANNEL, ISOFORM E"/>
    <property type="match status" value="1"/>
</dbReference>
<dbReference type="GO" id="GO:0098855">
    <property type="term" value="C:HCN channel complex"/>
    <property type="evidence" value="ECO:0007669"/>
    <property type="project" value="TreeGrafter"/>
</dbReference>
<dbReference type="SUPFAM" id="SSF81324">
    <property type="entry name" value="Voltage-gated potassium channels"/>
    <property type="match status" value="1"/>
</dbReference>
<evidence type="ECO:0000256" key="2">
    <source>
        <dbReference type="SAM" id="SignalP"/>
    </source>
</evidence>
<feature type="signal peptide" evidence="2">
    <location>
        <begin position="1"/>
        <end position="17"/>
    </location>
</feature>
<dbReference type="OrthoDB" id="421226at2759"/>
<dbReference type="GO" id="GO:0003254">
    <property type="term" value="P:regulation of membrane depolarization"/>
    <property type="evidence" value="ECO:0007669"/>
    <property type="project" value="TreeGrafter"/>
</dbReference>
<comment type="caution">
    <text evidence="3">The sequence shown here is derived from an EMBL/GenBank/DDBJ whole genome shotgun (WGS) entry which is preliminary data.</text>
</comment>
<organism evidence="3 4">
    <name type="scientific">Candidula unifasciata</name>
    <dbReference type="NCBI Taxonomy" id="100452"/>
    <lineage>
        <taxon>Eukaryota</taxon>
        <taxon>Metazoa</taxon>
        <taxon>Spiralia</taxon>
        <taxon>Lophotrochozoa</taxon>
        <taxon>Mollusca</taxon>
        <taxon>Gastropoda</taxon>
        <taxon>Heterobranchia</taxon>
        <taxon>Euthyneura</taxon>
        <taxon>Panpulmonata</taxon>
        <taxon>Eupulmonata</taxon>
        <taxon>Stylommatophora</taxon>
        <taxon>Helicina</taxon>
        <taxon>Helicoidea</taxon>
        <taxon>Geomitridae</taxon>
        <taxon>Candidula</taxon>
    </lineage>
</organism>
<feature type="chain" id="PRO_5035921490" description="Ion transport domain-containing protein" evidence="2">
    <location>
        <begin position="18"/>
        <end position="128"/>
    </location>
</feature>
<feature type="transmembrane region" description="Helical" evidence="1">
    <location>
        <begin position="27"/>
        <end position="46"/>
    </location>
</feature>
<protein>
    <recommendedName>
        <fullName evidence="5">Ion transport domain-containing protein</fullName>
    </recommendedName>
</protein>
<dbReference type="GO" id="GO:0005249">
    <property type="term" value="F:voltage-gated potassium channel activity"/>
    <property type="evidence" value="ECO:0007669"/>
    <property type="project" value="TreeGrafter"/>
</dbReference>
<proteinExistence type="predicted"/>
<dbReference type="AlphaFoldDB" id="A0A8S4A005"/>
<name>A0A8S4A005_9EUPU</name>
<keyword evidence="4" id="KW-1185">Reference proteome</keyword>
<evidence type="ECO:0000313" key="4">
    <source>
        <dbReference type="Proteomes" id="UP000678393"/>
    </source>
</evidence>
<keyword evidence="1" id="KW-0472">Membrane</keyword>
<keyword evidence="1" id="KW-1133">Transmembrane helix</keyword>
<accession>A0A8S4A005</accession>
<sequence length="128" mass="15076">MLVLLIANLIILPVAISFFNDDLSMHWIVFNCISDTVFFLDIVINFRTGIILNDFADEIILDPKLIAKQYLKTWFFLDLLSSIPMDYIFLMWDSEADFNQLFHAVQNPLRKQLRITSTFLLLRLLQFN</sequence>
<dbReference type="Proteomes" id="UP000678393">
    <property type="component" value="Unassembled WGS sequence"/>
</dbReference>
<dbReference type="EMBL" id="CAJHNH020005334">
    <property type="protein sequence ID" value="CAG5132386.1"/>
    <property type="molecule type" value="Genomic_DNA"/>
</dbReference>
<dbReference type="Gene3D" id="1.10.287.70">
    <property type="match status" value="1"/>
</dbReference>
<keyword evidence="1" id="KW-0812">Transmembrane</keyword>
<reference evidence="3" key="1">
    <citation type="submission" date="2021-04" db="EMBL/GenBank/DDBJ databases">
        <authorList>
            <consortium name="Molecular Ecology Group"/>
        </authorList>
    </citation>
    <scope>NUCLEOTIDE SEQUENCE</scope>
</reference>
<evidence type="ECO:0000256" key="1">
    <source>
        <dbReference type="SAM" id="Phobius"/>
    </source>
</evidence>
<keyword evidence="2" id="KW-0732">Signal</keyword>
<dbReference type="PANTHER" id="PTHR45689:SF5">
    <property type="entry name" value="I[[H]] CHANNEL, ISOFORM E"/>
    <property type="match status" value="1"/>
</dbReference>
<evidence type="ECO:0008006" key="5">
    <source>
        <dbReference type="Google" id="ProtNLM"/>
    </source>
</evidence>
<dbReference type="InterPro" id="IPR051413">
    <property type="entry name" value="K/Na_HCN_channel"/>
</dbReference>